<dbReference type="InterPro" id="IPR052048">
    <property type="entry name" value="ST_Response_Regulator"/>
</dbReference>
<name>A0A1V1P584_9BACT</name>
<organism evidence="3 4">
    <name type="scientific">Candidatus Magnetoglobus multicellularis str. Araruama</name>
    <dbReference type="NCBI Taxonomy" id="890399"/>
    <lineage>
        <taxon>Bacteria</taxon>
        <taxon>Pseudomonadati</taxon>
        <taxon>Thermodesulfobacteriota</taxon>
        <taxon>Desulfobacteria</taxon>
        <taxon>Desulfobacterales</taxon>
        <taxon>Desulfobacteraceae</taxon>
        <taxon>Candidatus Magnetoglobus</taxon>
    </lineage>
</organism>
<dbReference type="PROSITE" id="PS50110">
    <property type="entry name" value="RESPONSE_REGULATORY"/>
    <property type="match status" value="1"/>
</dbReference>
<feature type="domain" description="Response regulatory" evidence="2">
    <location>
        <begin position="1"/>
        <end position="75"/>
    </location>
</feature>
<dbReference type="InterPro" id="IPR001789">
    <property type="entry name" value="Sig_transdc_resp-reg_receiver"/>
</dbReference>
<dbReference type="GO" id="GO:0000160">
    <property type="term" value="P:phosphorelay signal transduction system"/>
    <property type="evidence" value="ECO:0007669"/>
    <property type="project" value="InterPro"/>
</dbReference>
<dbReference type="Proteomes" id="UP000189670">
    <property type="component" value="Unassembled WGS sequence"/>
</dbReference>
<sequence>MPDVILMDIQMPNLDGIEALKQIKTMDKIKHIPVIAVSASITEMTTQSIIQKGFDDFIPKPVDMDYLSTVIRKYLDADIQYI</sequence>
<dbReference type="PANTHER" id="PTHR43228">
    <property type="entry name" value="TWO-COMPONENT RESPONSE REGULATOR"/>
    <property type="match status" value="1"/>
</dbReference>
<comment type="caution">
    <text evidence="3">The sequence shown here is derived from an EMBL/GenBank/DDBJ whole genome shotgun (WGS) entry which is preliminary data.</text>
</comment>
<feature type="non-terminal residue" evidence="3">
    <location>
        <position position="82"/>
    </location>
</feature>
<reference evidence="4" key="1">
    <citation type="submission" date="2012-11" db="EMBL/GenBank/DDBJ databases">
        <authorList>
            <person name="Lucero-Rivera Y.E."/>
            <person name="Tovar-Ramirez D."/>
        </authorList>
    </citation>
    <scope>NUCLEOTIDE SEQUENCE [LARGE SCALE GENOMIC DNA]</scope>
    <source>
        <strain evidence="4">Araruama</strain>
    </source>
</reference>
<feature type="modified residue" description="4-aspartylphosphate" evidence="1">
    <location>
        <position position="8"/>
    </location>
</feature>
<evidence type="ECO:0000313" key="4">
    <source>
        <dbReference type="Proteomes" id="UP000189670"/>
    </source>
</evidence>
<gene>
    <name evidence="3" type="ORF">OMM_09125</name>
</gene>
<proteinExistence type="predicted"/>
<dbReference type="EMBL" id="ATBP01000504">
    <property type="protein sequence ID" value="ETR70027.1"/>
    <property type="molecule type" value="Genomic_DNA"/>
</dbReference>
<evidence type="ECO:0000256" key="1">
    <source>
        <dbReference type="PROSITE-ProRule" id="PRU00169"/>
    </source>
</evidence>
<dbReference type="PANTHER" id="PTHR43228:SF1">
    <property type="entry name" value="TWO-COMPONENT RESPONSE REGULATOR ARR22"/>
    <property type="match status" value="1"/>
</dbReference>
<evidence type="ECO:0000313" key="3">
    <source>
        <dbReference type="EMBL" id="ETR70027.1"/>
    </source>
</evidence>
<evidence type="ECO:0000259" key="2">
    <source>
        <dbReference type="PROSITE" id="PS50110"/>
    </source>
</evidence>
<dbReference type="SUPFAM" id="SSF52172">
    <property type="entry name" value="CheY-like"/>
    <property type="match status" value="1"/>
</dbReference>
<dbReference type="Pfam" id="PF00072">
    <property type="entry name" value="Response_reg"/>
    <property type="match status" value="1"/>
</dbReference>
<dbReference type="Gene3D" id="3.40.50.2300">
    <property type="match status" value="1"/>
</dbReference>
<protein>
    <submittedName>
        <fullName evidence="3">Two-component system, cell cycle response regulator DivK</fullName>
    </submittedName>
</protein>
<dbReference type="AlphaFoldDB" id="A0A1V1P584"/>
<dbReference type="InterPro" id="IPR011006">
    <property type="entry name" value="CheY-like_superfamily"/>
</dbReference>
<keyword evidence="1" id="KW-0597">Phosphoprotein</keyword>
<accession>A0A1V1P584</accession>
<dbReference type="CDD" id="cd17546">
    <property type="entry name" value="REC_hyHK_CKI1_RcsC-like"/>
    <property type="match status" value="1"/>
</dbReference>